<dbReference type="EMBL" id="JBBNAF010000008">
    <property type="protein sequence ID" value="KAK9120809.1"/>
    <property type="molecule type" value="Genomic_DNA"/>
</dbReference>
<protein>
    <submittedName>
        <fullName evidence="1">Uncharacterized protein</fullName>
    </submittedName>
</protein>
<sequence>MGSVAAPMFSHSDGVLQSRSIKDPILCMDPMEEKSEQQQQQQQQHSLCPKLTGVGYMDQTFPLCSIKCN</sequence>
<accession>A0AAP0IS99</accession>
<proteinExistence type="predicted"/>
<evidence type="ECO:0000313" key="2">
    <source>
        <dbReference type="Proteomes" id="UP001420932"/>
    </source>
</evidence>
<comment type="caution">
    <text evidence="1">The sequence shown here is derived from an EMBL/GenBank/DDBJ whole genome shotgun (WGS) entry which is preliminary data.</text>
</comment>
<organism evidence="1 2">
    <name type="scientific">Stephania yunnanensis</name>
    <dbReference type="NCBI Taxonomy" id="152371"/>
    <lineage>
        <taxon>Eukaryota</taxon>
        <taxon>Viridiplantae</taxon>
        <taxon>Streptophyta</taxon>
        <taxon>Embryophyta</taxon>
        <taxon>Tracheophyta</taxon>
        <taxon>Spermatophyta</taxon>
        <taxon>Magnoliopsida</taxon>
        <taxon>Ranunculales</taxon>
        <taxon>Menispermaceae</taxon>
        <taxon>Menispermoideae</taxon>
        <taxon>Cissampelideae</taxon>
        <taxon>Stephania</taxon>
    </lineage>
</organism>
<dbReference type="Proteomes" id="UP001420932">
    <property type="component" value="Unassembled WGS sequence"/>
</dbReference>
<reference evidence="1 2" key="1">
    <citation type="submission" date="2024-01" db="EMBL/GenBank/DDBJ databases">
        <title>Genome assemblies of Stephania.</title>
        <authorList>
            <person name="Yang L."/>
        </authorList>
    </citation>
    <scope>NUCLEOTIDE SEQUENCE [LARGE SCALE GENOMIC DNA]</scope>
    <source>
        <strain evidence="1">YNDBR</strain>
        <tissue evidence="1">Leaf</tissue>
    </source>
</reference>
<keyword evidence="2" id="KW-1185">Reference proteome</keyword>
<name>A0AAP0IS99_9MAGN</name>
<evidence type="ECO:0000313" key="1">
    <source>
        <dbReference type="EMBL" id="KAK9120809.1"/>
    </source>
</evidence>
<dbReference type="AlphaFoldDB" id="A0AAP0IS99"/>
<gene>
    <name evidence="1" type="ORF">Syun_018426</name>
</gene>